<keyword evidence="1" id="KW-0808">Transferase</keyword>
<evidence type="ECO:0000313" key="1">
    <source>
        <dbReference type="EMBL" id="GME23143.1"/>
    </source>
</evidence>
<protein>
    <submittedName>
        <fullName evidence="1">Inositol polyphosphate kinase</fullName>
    </submittedName>
</protein>
<evidence type="ECO:0000313" key="2">
    <source>
        <dbReference type="Proteomes" id="UP001165186"/>
    </source>
</evidence>
<dbReference type="Proteomes" id="UP001165186">
    <property type="component" value="Unassembled WGS sequence"/>
</dbReference>
<keyword evidence="2" id="KW-1185">Reference proteome</keyword>
<keyword evidence="1" id="KW-0418">Kinase</keyword>
<gene>
    <name evidence="1" type="primary">g9393</name>
    <name evidence="1" type="ORF">NpPPO83_00009393</name>
</gene>
<name>A0ACB5RRJ9_9PEZI</name>
<accession>A0ACB5RRJ9</accession>
<comment type="caution">
    <text evidence="1">The sequence shown here is derived from an EMBL/GenBank/DDBJ whole genome shotgun (WGS) entry which is preliminary data.</text>
</comment>
<reference evidence="1" key="1">
    <citation type="submission" date="2024-09" db="EMBL/GenBank/DDBJ databases">
        <title>Draft Genome Sequences of Neofusicoccum parvum.</title>
        <authorList>
            <person name="Ashida A."/>
            <person name="Camagna M."/>
            <person name="Tanaka A."/>
            <person name="Takemoto D."/>
        </authorList>
    </citation>
    <scope>NUCLEOTIDE SEQUENCE</scope>
    <source>
        <strain evidence="1">PPO83</strain>
    </source>
</reference>
<proteinExistence type="predicted"/>
<sequence>MSSAPPAPDNTSPSTPVRSHRVSQDHRNASSPPSPDGDAKVTPKTLSQTGRSRTAPLSLESLYPAAGPQLSERDSIFATNYITTDSPADSPSLQPRPESSSGPADPQEQDQPHAMAEVSPMRKLVDPPLLRQAHHHHLYSPANASSPLDHSTFAHEYHKLKHNSASLHNDDPQLHLSGHFITQILGSGRTEPTTQQDTTPAFAVAVAVDSPHDRSDSPRETTPAHDSLDADERVRYRSWREGKPILSMTAQQTVKEATNTRVDKKIEATLPKAEPNPVAARSRKASHYLGLFKENEAAQEQKKRDERAKERTSEATIAEGRDEAATDPEARTPAAEQIGDKVGTPIRDDRRPDASISPRKSLLPLDPISNRRRTEVEEEATSISVQPHGIPLSLLEEIRNFHNLTPGAQRAKLCQANVRCPG</sequence>
<organism evidence="1 2">
    <name type="scientific">Neofusicoccum parvum</name>
    <dbReference type="NCBI Taxonomy" id="310453"/>
    <lineage>
        <taxon>Eukaryota</taxon>
        <taxon>Fungi</taxon>
        <taxon>Dikarya</taxon>
        <taxon>Ascomycota</taxon>
        <taxon>Pezizomycotina</taxon>
        <taxon>Dothideomycetes</taxon>
        <taxon>Dothideomycetes incertae sedis</taxon>
        <taxon>Botryosphaeriales</taxon>
        <taxon>Botryosphaeriaceae</taxon>
        <taxon>Neofusicoccum</taxon>
    </lineage>
</organism>
<dbReference type="EMBL" id="BSXG01000005">
    <property type="protein sequence ID" value="GME23143.1"/>
    <property type="molecule type" value="Genomic_DNA"/>
</dbReference>